<evidence type="ECO:0000313" key="3">
    <source>
        <dbReference type="Proteomes" id="UP000660611"/>
    </source>
</evidence>
<keyword evidence="3" id="KW-1185">Reference proteome</keyword>
<organism evidence="2 3">
    <name type="scientific">Dactylosporangium siamense</name>
    <dbReference type="NCBI Taxonomy" id="685454"/>
    <lineage>
        <taxon>Bacteria</taxon>
        <taxon>Bacillati</taxon>
        <taxon>Actinomycetota</taxon>
        <taxon>Actinomycetes</taxon>
        <taxon>Micromonosporales</taxon>
        <taxon>Micromonosporaceae</taxon>
        <taxon>Dactylosporangium</taxon>
    </lineage>
</organism>
<dbReference type="GO" id="GO:0016209">
    <property type="term" value="F:antioxidant activity"/>
    <property type="evidence" value="ECO:0007669"/>
    <property type="project" value="InterPro"/>
</dbReference>
<dbReference type="Proteomes" id="UP000660611">
    <property type="component" value="Unassembled WGS sequence"/>
</dbReference>
<feature type="domain" description="Thioredoxin" evidence="1">
    <location>
        <begin position="1"/>
        <end position="144"/>
    </location>
</feature>
<dbReference type="RefSeq" id="WP_203853470.1">
    <property type="nucleotide sequence ID" value="NZ_BAAAVW010000010.1"/>
</dbReference>
<dbReference type="Pfam" id="PF00578">
    <property type="entry name" value="AhpC-TSA"/>
    <property type="match status" value="1"/>
</dbReference>
<dbReference type="InterPro" id="IPR036249">
    <property type="entry name" value="Thioredoxin-like_sf"/>
</dbReference>
<sequence length="144" mass="14832">MPVETGRIVFTDATGAVVTTEDLRGGARGVALFFMRAASCAICVRHARALAALRLTDRDVAPVVVVPGGAAEAARVRRAAGDVRVVSSTGAEAHHAVGLTRTMLLQHSGTLLVDAAGEVRYRLATALPMGAFDAAALTAAVDRL</sequence>
<dbReference type="InterPro" id="IPR013766">
    <property type="entry name" value="Thioredoxin_domain"/>
</dbReference>
<evidence type="ECO:0000259" key="1">
    <source>
        <dbReference type="PROSITE" id="PS51352"/>
    </source>
</evidence>
<dbReference type="InterPro" id="IPR000866">
    <property type="entry name" value="AhpC/TSA"/>
</dbReference>
<proteinExistence type="predicted"/>
<reference evidence="2" key="1">
    <citation type="submission" date="2021-01" db="EMBL/GenBank/DDBJ databases">
        <title>Whole genome shotgun sequence of Dactylosporangium siamense NBRC 106093.</title>
        <authorList>
            <person name="Komaki H."/>
            <person name="Tamura T."/>
        </authorList>
    </citation>
    <scope>NUCLEOTIDE SEQUENCE</scope>
    <source>
        <strain evidence="2">NBRC 106093</strain>
    </source>
</reference>
<dbReference type="Gene3D" id="3.40.30.10">
    <property type="entry name" value="Glutaredoxin"/>
    <property type="match status" value="1"/>
</dbReference>
<accession>A0A919UGZ4</accession>
<name>A0A919UGZ4_9ACTN</name>
<protein>
    <recommendedName>
        <fullName evidence="1">Thioredoxin domain-containing protein</fullName>
    </recommendedName>
</protein>
<gene>
    <name evidence="2" type="ORF">Dsi01nite_099070</name>
</gene>
<evidence type="ECO:0000313" key="2">
    <source>
        <dbReference type="EMBL" id="GIG51866.1"/>
    </source>
</evidence>
<dbReference type="SUPFAM" id="SSF52833">
    <property type="entry name" value="Thioredoxin-like"/>
    <property type="match status" value="1"/>
</dbReference>
<dbReference type="GO" id="GO:0016491">
    <property type="term" value="F:oxidoreductase activity"/>
    <property type="evidence" value="ECO:0007669"/>
    <property type="project" value="InterPro"/>
</dbReference>
<dbReference type="PROSITE" id="PS51352">
    <property type="entry name" value="THIOREDOXIN_2"/>
    <property type="match status" value="1"/>
</dbReference>
<dbReference type="AlphaFoldDB" id="A0A919UGZ4"/>
<comment type="caution">
    <text evidence="2">The sequence shown here is derived from an EMBL/GenBank/DDBJ whole genome shotgun (WGS) entry which is preliminary data.</text>
</comment>
<dbReference type="EMBL" id="BONQ01000164">
    <property type="protein sequence ID" value="GIG51866.1"/>
    <property type="molecule type" value="Genomic_DNA"/>
</dbReference>